<dbReference type="Proteomes" id="UP000299084">
    <property type="component" value="Unassembled WGS sequence"/>
</dbReference>
<feature type="signal peptide" evidence="7">
    <location>
        <begin position="1"/>
        <end position="18"/>
    </location>
</feature>
<dbReference type="SUPFAM" id="SSF90112">
    <property type="entry name" value="Neurotransmitter-gated ion-channel transmembrane pore"/>
    <property type="match status" value="1"/>
</dbReference>
<feature type="domain" description="Neurotransmitter-gated ion-channel ligand-binding" evidence="8">
    <location>
        <begin position="62"/>
        <end position="217"/>
    </location>
</feature>
<protein>
    <submittedName>
        <fullName evidence="9">Zinc-activated ligand-gated ion channel</fullName>
    </submittedName>
</protein>
<accession>A0A5N4D1L3</accession>
<dbReference type="GO" id="GO:0016020">
    <property type="term" value="C:membrane"/>
    <property type="evidence" value="ECO:0007669"/>
    <property type="project" value="UniProtKB-SubCell"/>
</dbReference>
<evidence type="ECO:0000256" key="5">
    <source>
        <dbReference type="SAM" id="MobiDB-lite"/>
    </source>
</evidence>
<dbReference type="SUPFAM" id="SSF63712">
    <property type="entry name" value="Nicotinic receptor ligand binding domain-like"/>
    <property type="match status" value="1"/>
</dbReference>
<evidence type="ECO:0000313" key="9">
    <source>
        <dbReference type="EMBL" id="KAB1265011.1"/>
    </source>
</evidence>
<evidence type="ECO:0000259" key="8">
    <source>
        <dbReference type="Pfam" id="PF02931"/>
    </source>
</evidence>
<dbReference type="InterPro" id="IPR018000">
    <property type="entry name" value="Neurotransmitter_ion_chnl_CS"/>
</dbReference>
<dbReference type="InterPro" id="IPR036719">
    <property type="entry name" value="Neuro-gated_channel_TM_sf"/>
</dbReference>
<dbReference type="PANTHER" id="PTHR18945">
    <property type="entry name" value="NEUROTRANSMITTER GATED ION CHANNEL"/>
    <property type="match status" value="1"/>
</dbReference>
<reference evidence="9 10" key="1">
    <citation type="journal article" date="2019" name="Mol. Ecol. Resour.">
        <title>Improving Illumina assemblies with Hi-C and long reads: an example with the North African dromedary.</title>
        <authorList>
            <person name="Elbers J.P."/>
            <person name="Rogers M.F."/>
            <person name="Perelman P.L."/>
            <person name="Proskuryakova A.A."/>
            <person name="Serdyukova N.A."/>
            <person name="Johnson W.E."/>
            <person name="Horin P."/>
            <person name="Corander J."/>
            <person name="Murphy D."/>
            <person name="Burger P.A."/>
        </authorList>
    </citation>
    <scope>NUCLEOTIDE SEQUENCE [LARGE SCALE GENOMIC DNA]</scope>
    <source>
        <strain evidence="9">Drom800</strain>
        <tissue evidence="9">Blood</tissue>
    </source>
</reference>
<dbReference type="AlphaFoldDB" id="A0A5N4D1L3"/>
<dbReference type="GO" id="GO:0005230">
    <property type="term" value="F:extracellular ligand-gated monoatomic ion channel activity"/>
    <property type="evidence" value="ECO:0007669"/>
    <property type="project" value="InterPro"/>
</dbReference>
<keyword evidence="4 6" id="KW-0472">Membrane</keyword>
<name>A0A5N4D1L3_CAMDR</name>
<dbReference type="InterPro" id="IPR038050">
    <property type="entry name" value="Neuro_actylchol_rec"/>
</dbReference>
<evidence type="ECO:0000256" key="4">
    <source>
        <dbReference type="ARBA" id="ARBA00023136"/>
    </source>
</evidence>
<dbReference type="InterPro" id="IPR036734">
    <property type="entry name" value="Neur_chan_lig-bd_sf"/>
</dbReference>
<sequence>MMALWLLLHLTFLRLATTQSFAQEHGFGALGPRSWSNLNLRFSVWPSFNLSSPQEFQEIIQIPNNGSAPLLVDVQVFVSNVFNVDILRYTLSSKLLLRLSWLDTRLAWNSTGHQLGTVTLPWDSLWTPGLVIREALWVNWQDQNPRARVDQDGRVELYLALTTETNCDFELFHFPRDQNECKLSFFTLSNTVMELEFRARVVNEIVSVKREYVVQDMKAQTPSQQLVPCFEVTLSVQNTALKAIIALLVPGQALLLADLCGGLLPLGTERTAYKVTLLLSYLVFHSSLVQSLPSSSSCNPLLIYYFTALLLLLCVSTTETVLLAGLLARENLRAESSPSSAPRGEQQDCGNPGHSPEEALRGVKGSRRSQAEFADHIFFLVYVAGVMCGQCIFAGLWKWVTCQADPAPGEAAQHGGQPKL</sequence>
<evidence type="ECO:0000256" key="3">
    <source>
        <dbReference type="ARBA" id="ARBA00022989"/>
    </source>
</evidence>
<evidence type="ECO:0000256" key="1">
    <source>
        <dbReference type="ARBA" id="ARBA00004141"/>
    </source>
</evidence>
<proteinExistence type="predicted"/>
<evidence type="ECO:0000313" key="10">
    <source>
        <dbReference type="Proteomes" id="UP000299084"/>
    </source>
</evidence>
<dbReference type="InterPro" id="IPR006201">
    <property type="entry name" value="Neur_channel"/>
</dbReference>
<dbReference type="OrthoDB" id="5920062at2759"/>
<dbReference type="STRING" id="9838.ENSCDRP00005006476"/>
<dbReference type="CDD" id="cd18994">
    <property type="entry name" value="LGIC_ECD_ZAC"/>
    <property type="match status" value="1"/>
</dbReference>
<keyword evidence="7" id="KW-0732">Signal</keyword>
<dbReference type="Gene3D" id="1.20.58.390">
    <property type="entry name" value="Neurotransmitter-gated ion-channel transmembrane domain"/>
    <property type="match status" value="1"/>
</dbReference>
<gene>
    <name evidence="9" type="ORF">Cadr_000019840</name>
</gene>
<dbReference type="InterPro" id="IPR006202">
    <property type="entry name" value="Neur_chan_lig-bd"/>
</dbReference>
<keyword evidence="2 6" id="KW-0812">Transmembrane</keyword>
<keyword evidence="3 6" id="KW-1133">Transmembrane helix</keyword>
<dbReference type="FunFam" id="2.70.170.10:FF:000037">
    <property type="entry name" value="zinc-activated ligand-gated ion channel"/>
    <property type="match status" value="1"/>
</dbReference>
<comment type="caution">
    <text evidence="9">The sequence shown here is derived from an EMBL/GenBank/DDBJ whole genome shotgun (WGS) entry which is preliminary data.</text>
</comment>
<feature type="transmembrane region" description="Helical" evidence="6">
    <location>
        <begin position="302"/>
        <end position="328"/>
    </location>
</feature>
<dbReference type="EMBL" id="JWIN03000016">
    <property type="protein sequence ID" value="KAB1265011.1"/>
    <property type="molecule type" value="Genomic_DNA"/>
</dbReference>
<feature type="region of interest" description="Disordered" evidence="5">
    <location>
        <begin position="336"/>
        <end position="362"/>
    </location>
</feature>
<feature type="transmembrane region" description="Helical" evidence="6">
    <location>
        <begin position="377"/>
        <end position="400"/>
    </location>
</feature>
<keyword evidence="10" id="KW-1185">Reference proteome</keyword>
<organism evidence="9 10">
    <name type="scientific">Camelus dromedarius</name>
    <name type="common">Dromedary</name>
    <name type="synonym">Arabian camel</name>
    <dbReference type="NCBI Taxonomy" id="9838"/>
    <lineage>
        <taxon>Eukaryota</taxon>
        <taxon>Metazoa</taxon>
        <taxon>Chordata</taxon>
        <taxon>Craniata</taxon>
        <taxon>Vertebrata</taxon>
        <taxon>Euteleostomi</taxon>
        <taxon>Mammalia</taxon>
        <taxon>Eutheria</taxon>
        <taxon>Laurasiatheria</taxon>
        <taxon>Artiodactyla</taxon>
        <taxon>Tylopoda</taxon>
        <taxon>Camelidae</taxon>
        <taxon>Camelus</taxon>
    </lineage>
</organism>
<dbReference type="PROSITE" id="PS00236">
    <property type="entry name" value="NEUROTR_ION_CHANNEL"/>
    <property type="match status" value="1"/>
</dbReference>
<dbReference type="GO" id="GO:0004888">
    <property type="term" value="F:transmembrane signaling receptor activity"/>
    <property type="evidence" value="ECO:0007669"/>
    <property type="project" value="InterPro"/>
</dbReference>
<dbReference type="Pfam" id="PF02931">
    <property type="entry name" value="Neur_chan_LBD"/>
    <property type="match status" value="1"/>
</dbReference>
<comment type="subcellular location">
    <subcellularLocation>
        <location evidence="1">Membrane</location>
        <topology evidence="1">Multi-pass membrane protein</topology>
    </subcellularLocation>
</comment>
<dbReference type="Gene3D" id="2.70.170.10">
    <property type="entry name" value="Neurotransmitter-gated ion-channel ligand-binding domain"/>
    <property type="match status" value="1"/>
</dbReference>
<evidence type="ECO:0000256" key="6">
    <source>
        <dbReference type="SAM" id="Phobius"/>
    </source>
</evidence>
<evidence type="ECO:0000256" key="2">
    <source>
        <dbReference type="ARBA" id="ARBA00022692"/>
    </source>
</evidence>
<evidence type="ECO:0000256" key="7">
    <source>
        <dbReference type="SAM" id="SignalP"/>
    </source>
</evidence>
<feature type="chain" id="PRO_5024385329" evidence="7">
    <location>
        <begin position="19"/>
        <end position="420"/>
    </location>
</feature>